<evidence type="ECO:0000313" key="1">
    <source>
        <dbReference type="EMBL" id="RWS02630.1"/>
    </source>
</evidence>
<dbReference type="EMBL" id="NCKV01055753">
    <property type="protein sequence ID" value="RWS02630.1"/>
    <property type="molecule type" value="Genomic_DNA"/>
</dbReference>
<name>A0A443QHX1_9ACAR</name>
<dbReference type="VEuPathDB" id="VectorBase:LDEU014319"/>
<gene>
    <name evidence="1" type="ORF">B4U80_01856</name>
</gene>
<sequence length="15" mass="1850">MNNPRDFEQVQETLE</sequence>
<comment type="caution">
    <text evidence="1">The sequence shown here is derived from an EMBL/GenBank/DDBJ whole genome shotgun (WGS) entry which is preliminary data.</text>
</comment>
<proteinExistence type="predicted"/>
<evidence type="ECO:0000313" key="2">
    <source>
        <dbReference type="Proteomes" id="UP000288716"/>
    </source>
</evidence>
<keyword evidence="2" id="KW-1185">Reference proteome</keyword>
<accession>A0A443QHX1</accession>
<reference evidence="1 2" key="1">
    <citation type="journal article" date="2018" name="Gigascience">
        <title>Genomes of trombidid mites reveal novel predicted allergens and laterally-transferred genes associated with secondary metabolism.</title>
        <authorList>
            <person name="Dong X."/>
            <person name="Chaisiri K."/>
            <person name="Xia D."/>
            <person name="Armstrong S.D."/>
            <person name="Fang Y."/>
            <person name="Donnelly M.J."/>
            <person name="Kadowaki T."/>
            <person name="McGarry J.W."/>
            <person name="Darby A.C."/>
            <person name="Makepeace B.L."/>
        </authorList>
    </citation>
    <scope>NUCLEOTIDE SEQUENCE [LARGE SCALE GENOMIC DNA]</scope>
    <source>
        <strain evidence="1">UoL-UT</strain>
    </source>
</reference>
<dbReference type="Proteomes" id="UP000288716">
    <property type="component" value="Unassembled WGS sequence"/>
</dbReference>
<protein>
    <submittedName>
        <fullName evidence="1">Uncharacterized protein</fullName>
    </submittedName>
</protein>
<organism evidence="1 2">
    <name type="scientific">Leptotrombidium deliense</name>
    <dbReference type="NCBI Taxonomy" id="299467"/>
    <lineage>
        <taxon>Eukaryota</taxon>
        <taxon>Metazoa</taxon>
        <taxon>Ecdysozoa</taxon>
        <taxon>Arthropoda</taxon>
        <taxon>Chelicerata</taxon>
        <taxon>Arachnida</taxon>
        <taxon>Acari</taxon>
        <taxon>Acariformes</taxon>
        <taxon>Trombidiformes</taxon>
        <taxon>Prostigmata</taxon>
        <taxon>Anystina</taxon>
        <taxon>Parasitengona</taxon>
        <taxon>Trombiculoidea</taxon>
        <taxon>Trombiculidae</taxon>
        <taxon>Leptotrombidium</taxon>
    </lineage>
</organism>